<dbReference type="InterPro" id="IPR013216">
    <property type="entry name" value="Methyltransf_11"/>
</dbReference>
<dbReference type="STRING" id="1121451.DESAM_21174"/>
<dbReference type="CDD" id="cd02440">
    <property type="entry name" value="AdoMet_MTases"/>
    <property type="match status" value="1"/>
</dbReference>
<dbReference type="Pfam" id="PF08241">
    <property type="entry name" value="Methyltransf_11"/>
    <property type="match status" value="1"/>
</dbReference>
<dbReference type="PATRIC" id="fig|1121451.3.peg.1427"/>
<organism evidence="2 3">
    <name type="scientific">Maridesulfovibrio hydrothermalis AM13 = DSM 14728</name>
    <dbReference type="NCBI Taxonomy" id="1121451"/>
    <lineage>
        <taxon>Bacteria</taxon>
        <taxon>Pseudomonadati</taxon>
        <taxon>Thermodesulfobacteriota</taxon>
        <taxon>Desulfovibrionia</taxon>
        <taxon>Desulfovibrionales</taxon>
        <taxon>Desulfovibrionaceae</taxon>
        <taxon>Maridesulfovibrio</taxon>
    </lineage>
</organism>
<keyword evidence="2" id="KW-0808">Transferase</keyword>
<evidence type="ECO:0000313" key="2">
    <source>
        <dbReference type="EMBL" id="CCO23455.1"/>
    </source>
</evidence>
<dbReference type="Proteomes" id="UP000010808">
    <property type="component" value="Chromosome"/>
</dbReference>
<keyword evidence="3" id="KW-1185">Reference proteome</keyword>
<name>L0RBB0_9BACT</name>
<gene>
    <name evidence="2" type="ORF">DESAM_21174</name>
</gene>
<sequence>MQSEKAIRLSPHMAHNIKKDPKRLSFVLARYAFAAQITENCESILELGCSEGIGASMLHKGGKKYLGLDLDGAAVKAANLNFAGPGVRFEKGNFLDFKEGGFGGVVSLDVIEHILFGEDEDTFFRVLVDNVVDDGVCVVGTPNITSTPYASPESMKGHVNMFDSKRLKSTMEKHFKTVFIFSMNDEIVHTGYYPMSHYLFAVGCSKLQKEG</sequence>
<evidence type="ECO:0000259" key="1">
    <source>
        <dbReference type="Pfam" id="PF08241"/>
    </source>
</evidence>
<dbReference type="GO" id="GO:0008757">
    <property type="term" value="F:S-adenosylmethionine-dependent methyltransferase activity"/>
    <property type="evidence" value="ECO:0007669"/>
    <property type="project" value="InterPro"/>
</dbReference>
<evidence type="ECO:0000313" key="3">
    <source>
        <dbReference type="Proteomes" id="UP000010808"/>
    </source>
</evidence>
<dbReference type="OrthoDB" id="334416at2"/>
<accession>L0RBB0</accession>
<feature type="domain" description="Methyltransferase type 11" evidence="1">
    <location>
        <begin position="45"/>
        <end position="138"/>
    </location>
</feature>
<reference evidence="2 3" key="1">
    <citation type="submission" date="2012-10" db="EMBL/GenBank/DDBJ databases">
        <authorList>
            <person name="Genoscope - CEA"/>
        </authorList>
    </citation>
    <scope>NUCLEOTIDE SEQUENCE [LARGE SCALE GENOMIC DNA]</scope>
    <source>
        <strain evidence="3">AM13 / DSM 14728</strain>
    </source>
</reference>
<dbReference type="eggNOG" id="COG2518">
    <property type="taxonomic scope" value="Bacteria"/>
</dbReference>
<dbReference type="GO" id="GO:0032259">
    <property type="term" value="P:methylation"/>
    <property type="evidence" value="ECO:0007669"/>
    <property type="project" value="UniProtKB-KW"/>
</dbReference>
<dbReference type="Gene3D" id="3.40.50.150">
    <property type="entry name" value="Vaccinia Virus protein VP39"/>
    <property type="match status" value="1"/>
</dbReference>
<proteinExistence type="predicted"/>
<dbReference type="EMBL" id="FO203522">
    <property type="protein sequence ID" value="CCO23455.1"/>
    <property type="molecule type" value="Genomic_DNA"/>
</dbReference>
<keyword evidence="2" id="KW-0489">Methyltransferase</keyword>
<dbReference type="SUPFAM" id="SSF53335">
    <property type="entry name" value="S-adenosyl-L-methionine-dependent methyltransferases"/>
    <property type="match status" value="1"/>
</dbReference>
<dbReference type="HOGENOM" id="CLU_1265435_0_0_7"/>
<dbReference type="AlphaFoldDB" id="L0RBB0"/>
<dbReference type="InterPro" id="IPR029063">
    <property type="entry name" value="SAM-dependent_MTases_sf"/>
</dbReference>
<dbReference type="RefSeq" id="WP_015336059.1">
    <property type="nucleotide sequence ID" value="NC_020055.1"/>
</dbReference>
<protein>
    <submittedName>
        <fullName evidence="2">Methyltransferase type 11</fullName>
    </submittedName>
</protein>
<dbReference type="KEGG" id="dhy:DESAM_21174"/>